<dbReference type="AlphaFoldDB" id="A0A2A2LHY3"/>
<protein>
    <submittedName>
        <fullName evidence="2">Uncharacterized protein</fullName>
    </submittedName>
</protein>
<organism evidence="2 3">
    <name type="scientific">Diploscapter pachys</name>
    <dbReference type="NCBI Taxonomy" id="2018661"/>
    <lineage>
        <taxon>Eukaryota</taxon>
        <taxon>Metazoa</taxon>
        <taxon>Ecdysozoa</taxon>
        <taxon>Nematoda</taxon>
        <taxon>Chromadorea</taxon>
        <taxon>Rhabditida</taxon>
        <taxon>Rhabditina</taxon>
        <taxon>Rhabditomorpha</taxon>
        <taxon>Rhabditoidea</taxon>
        <taxon>Rhabditidae</taxon>
        <taxon>Diploscapter</taxon>
    </lineage>
</organism>
<evidence type="ECO:0000256" key="1">
    <source>
        <dbReference type="SAM" id="MobiDB-lite"/>
    </source>
</evidence>
<accession>A0A2A2LHY3</accession>
<name>A0A2A2LHY3_9BILA</name>
<dbReference type="EMBL" id="LIAE01006728">
    <property type="protein sequence ID" value="PAV85811.1"/>
    <property type="molecule type" value="Genomic_DNA"/>
</dbReference>
<proteinExistence type="predicted"/>
<feature type="region of interest" description="Disordered" evidence="1">
    <location>
        <begin position="38"/>
        <end position="71"/>
    </location>
</feature>
<comment type="caution">
    <text evidence="2">The sequence shown here is derived from an EMBL/GenBank/DDBJ whole genome shotgun (WGS) entry which is preliminary data.</text>
</comment>
<dbReference type="Proteomes" id="UP000218231">
    <property type="component" value="Unassembled WGS sequence"/>
</dbReference>
<reference evidence="2 3" key="1">
    <citation type="journal article" date="2017" name="Curr. Biol.">
        <title>Genome architecture and evolution of a unichromosomal asexual nematode.</title>
        <authorList>
            <person name="Fradin H."/>
            <person name="Zegar C."/>
            <person name="Gutwein M."/>
            <person name="Lucas J."/>
            <person name="Kovtun M."/>
            <person name="Corcoran D."/>
            <person name="Baugh L.R."/>
            <person name="Kiontke K."/>
            <person name="Gunsalus K."/>
            <person name="Fitch D.H."/>
            <person name="Piano F."/>
        </authorList>
    </citation>
    <scope>NUCLEOTIDE SEQUENCE [LARGE SCALE GENOMIC DNA]</scope>
    <source>
        <strain evidence="2">PF1309</strain>
    </source>
</reference>
<evidence type="ECO:0000313" key="2">
    <source>
        <dbReference type="EMBL" id="PAV85811.1"/>
    </source>
</evidence>
<gene>
    <name evidence="2" type="ORF">WR25_14399</name>
</gene>
<feature type="non-terminal residue" evidence="2">
    <location>
        <position position="1"/>
    </location>
</feature>
<keyword evidence="3" id="KW-1185">Reference proteome</keyword>
<sequence>VTRSYNLLQQMTRRRCHLMNFMGSTLICQPVYAATSKCDRNSGRKRTADDCPDSRPSKWPRSEFGKDAEPDQLHHTASMKDKATNTGLQNLIILIMEKLRSQPTQGMLSMVGGMQQPMQMGMQQEMLMQMLLQQVLQANSALGQAQQQQGGIPSVAASMSNSSGANMPLTSIQNRNCRAIQRPLTLQQS</sequence>
<evidence type="ECO:0000313" key="3">
    <source>
        <dbReference type="Proteomes" id="UP000218231"/>
    </source>
</evidence>